<evidence type="ECO:0000313" key="1">
    <source>
        <dbReference type="EMBL" id="JAD67788.1"/>
    </source>
</evidence>
<sequence>MPTLFLFVVIPCTTV</sequence>
<name>A0A0A9C001_ARUDO</name>
<organism evidence="1">
    <name type="scientific">Arundo donax</name>
    <name type="common">Giant reed</name>
    <name type="synonym">Donax arundinaceus</name>
    <dbReference type="NCBI Taxonomy" id="35708"/>
    <lineage>
        <taxon>Eukaryota</taxon>
        <taxon>Viridiplantae</taxon>
        <taxon>Streptophyta</taxon>
        <taxon>Embryophyta</taxon>
        <taxon>Tracheophyta</taxon>
        <taxon>Spermatophyta</taxon>
        <taxon>Magnoliopsida</taxon>
        <taxon>Liliopsida</taxon>
        <taxon>Poales</taxon>
        <taxon>Poaceae</taxon>
        <taxon>PACMAD clade</taxon>
        <taxon>Arundinoideae</taxon>
        <taxon>Arundineae</taxon>
        <taxon>Arundo</taxon>
    </lineage>
</organism>
<protein>
    <submittedName>
        <fullName evidence="1">Uncharacterized protein</fullName>
    </submittedName>
</protein>
<proteinExistence type="predicted"/>
<reference evidence="1" key="1">
    <citation type="submission" date="2014-09" db="EMBL/GenBank/DDBJ databases">
        <authorList>
            <person name="Magalhaes I.L.F."/>
            <person name="Oliveira U."/>
            <person name="Santos F.R."/>
            <person name="Vidigal T.H.D.A."/>
            <person name="Brescovit A.D."/>
            <person name="Santos A.J."/>
        </authorList>
    </citation>
    <scope>NUCLEOTIDE SEQUENCE</scope>
    <source>
        <tissue evidence="1">Shoot tissue taken approximately 20 cm above the soil surface</tissue>
    </source>
</reference>
<dbReference type="EMBL" id="GBRH01230107">
    <property type="protein sequence ID" value="JAD67788.1"/>
    <property type="molecule type" value="Transcribed_RNA"/>
</dbReference>
<reference evidence="1" key="2">
    <citation type="journal article" date="2015" name="Data Brief">
        <title>Shoot transcriptome of the giant reed, Arundo donax.</title>
        <authorList>
            <person name="Barrero R.A."/>
            <person name="Guerrero F.D."/>
            <person name="Moolhuijzen P."/>
            <person name="Goolsby J.A."/>
            <person name="Tidwell J."/>
            <person name="Bellgard S.E."/>
            <person name="Bellgard M.I."/>
        </authorList>
    </citation>
    <scope>NUCLEOTIDE SEQUENCE</scope>
    <source>
        <tissue evidence="1">Shoot tissue taken approximately 20 cm above the soil surface</tissue>
    </source>
</reference>
<accession>A0A0A9C001</accession>